<dbReference type="EMBL" id="UOEB01000022">
    <property type="protein sequence ID" value="VAV82669.1"/>
    <property type="molecule type" value="Genomic_DNA"/>
</dbReference>
<dbReference type="InterPro" id="IPR036928">
    <property type="entry name" value="AS_sf"/>
</dbReference>
<dbReference type="PANTHER" id="PTHR42678:SF34">
    <property type="entry name" value="OS04G0183300 PROTEIN"/>
    <property type="match status" value="1"/>
</dbReference>
<dbReference type="SUPFAM" id="SSF75304">
    <property type="entry name" value="Amidase signature (AS) enzymes"/>
    <property type="match status" value="1"/>
</dbReference>
<reference evidence="1" key="1">
    <citation type="submission" date="2018-06" db="EMBL/GenBank/DDBJ databases">
        <authorList>
            <person name="Zhirakovskaya E."/>
        </authorList>
    </citation>
    <scope>NUCLEOTIDE SEQUENCE</scope>
</reference>
<name>A0A3B0QRE1_9ZZZZ</name>
<dbReference type="AlphaFoldDB" id="A0A3B0QRE1"/>
<evidence type="ECO:0000313" key="1">
    <source>
        <dbReference type="EMBL" id="VAV82669.1"/>
    </source>
</evidence>
<evidence type="ECO:0008006" key="2">
    <source>
        <dbReference type="Google" id="ProtNLM"/>
    </source>
</evidence>
<proteinExistence type="predicted"/>
<dbReference type="PANTHER" id="PTHR42678">
    <property type="entry name" value="AMIDASE"/>
    <property type="match status" value="1"/>
</dbReference>
<protein>
    <recommendedName>
        <fullName evidence="2">Amidase</fullName>
    </recommendedName>
</protein>
<gene>
    <name evidence="1" type="ORF">MNBD_BACTEROID02-1047</name>
</gene>
<accession>A0A3B0QRE1</accession>
<dbReference type="PROSITE" id="PS51257">
    <property type="entry name" value="PROKAR_LIPOPROTEIN"/>
    <property type="match status" value="1"/>
</dbReference>
<organism evidence="1">
    <name type="scientific">hydrothermal vent metagenome</name>
    <dbReference type="NCBI Taxonomy" id="652676"/>
    <lineage>
        <taxon>unclassified sequences</taxon>
        <taxon>metagenomes</taxon>
        <taxon>ecological metagenomes</taxon>
    </lineage>
</organism>
<feature type="non-terminal residue" evidence="1">
    <location>
        <position position="89"/>
    </location>
</feature>
<sequence length="89" mass="10020">MNHTIIKFACLIFVLGILSCNTPKEIKDIDLLELTISDIHSAYKDGRYTSEELVSAYIKQIEKFDDSINAISIINPKALTIAKKLDADY</sequence>
<dbReference type="Gene3D" id="3.90.1300.10">
    <property type="entry name" value="Amidase signature (AS) domain"/>
    <property type="match status" value="1"/>
</dbReference>